<keyword evidence="1" id="KW-0547">Nucleotide-binding</keyword>
<dbReference type="PANTHER" id="PTHR45786">
    <property type="entry name" value="DNA BINDING PROTEIN-LIKE"/>
    <property type="match status" value="1"/>
</dbReference>
<keyword evidence="1" id="KW-0067">ATP-binding</keyword>
<organism evidence="1 2">
    <name type="scientific">Trachipleistophora hominis</name>
    <name type="common">Microsporidian parasite</name>
    <dbReference type="NCBI Taxonomy" id="72359"/>
    <lineage>
        <taxon>Eukaryota</taxon>
        <taxon>Fungi</taxon>
        <taxon>Fungi incertae sedis</taxon>
        <taxon>Microsporidia</taxon>
        <taxon>Pleistophoridae</taxon>
        <taxon>Trachipleistophora</taxon>
    </lineage>
</organism>
<dbReference type="OMA" id="RERCFAK"/>
<dbReference type="OrthoDB" id="2272314at2759"/>
<dbReference type="HOGENOM" id="CLU_1696019_0_0_1"/>
<keyword evidence="2" id="KW-1185">Reference proteome</keyword>
<dbReference type="GO" id="GO:0004386">
    <property type="term" value="F:helicase activity"/>
    <property type="evidence" value="ECO:0007669"/>
    <property type="project" value="UniProtKB-KW"/>
</dbReference>
<gene>
    <name evidence="1" type="ORF">THOM_3291</name>
</gene>
<evidence type="ECO:0000313" key="2">
    <source>
        <dbReference type="Proteomes" id="UP000011185"/>
    </source>
</evidence>
<keyword evidence="1" id="KW-0378">Hydrolase</keyword>
<proteinExistence type="predicted"/>
<dbReference type="AlphaFoldDB" id="L7JRY9"/>
<dbReference type="Proteomes" id="UP000011185">
    <property type="component" value="Unassembled WGS sequence"/>
</dbReference>
<accession>L7JRY9</accession>
<dbReference type="VEuPathDB" id="MicrosporidiaDB:THOM_3291"/>
<protein>
    <submittedName>
        <fullName evidence="1">DNA helicase PIF1/RRM3</fullName>
    </submittedName>
</protein>
<dbReference type="EMBL" id="JH994105">
    <property type="protein sequence ID" value="ELQ73811.1"/>
    <property type="molecule type" value="Genomic_DNA"/>
</dbReference>
<name>L7JRY9_TRAHO</name>
<evidence type="ECO:0000313" key="1">
    <source>
        <dbReference type="EMBL" id="ELQ73811.1"/>
    </source>
</evidence>
<dbReference type="PANTHER" id="PTHR45786:SF74">
    <property type="entry name" value="ATP-DEPENDENT DNA HELICASE"/>
    <property type="match status" value="1"/>
</dbReference>
<keyword evidence="1" id="KW-0347">Helicase</keyword>
<dbReference type="InParanoid" id="L7JRY9"/>
<dbReference type="STRING" id="72359.L7JRY9"/>
<reference evidence="1 2" key="1">
    <citation type="journal article" date="2012" name="PLoS Pathog.">
        <title>The genome of the obligate intracellular parasite Trachipleistophora hominis: new insights into microsporidian genome dynamics and reductive evolution.</title>
        <authorList>
            <person name="Heinz E."/>
            <person name="Williams T.A."/>
            <person name="Nakjang S."/>
            <person name="Noel C.J."/>
            <person name="Swan D.C."/>
            <person name="Goldberg A.V."/>
            <person name="Harris S.R."/>
            <person name="Weinmaier T."/>
            <person name="Markert S."/>
            <person name="Becher D."/>
            <person name="Bernhardt J."/>
            <person name="Dagan T."/>
            <person name="Hacker C."/>
            <person name="Lucocq J.M."/>
            <person name="Schweder T."/>
            <person name="Rattei T."/>
            <person name="Hall N."/>
            <person name="Hirt R.P."/>
            <person name="Embley T.M."/>
        </authorList>
    </citation>
    <scope>NUCLEOTIDE SEQUENCE [LARGE SCALE GENOMIC DNA]</scope>
</reference>
<sequence length="158" mass="18222">MRDVNPYAEAFKNLAEVERNALQEGTTLMDLNMVFNANIHRNMNRYNVPRASEIAMIFNDRNGEPPFARDVKVYARNANYDNITLSILSPHLDPMTYALLYPYGEPGWTRDLVSQGNNVRCRISMLQFKVAQLAIRQNVFNPHLHAGKLLQQWIVDEV</sequence>